<dbReference type="SUPFAM" id="SSF51556">
    <property type="entry name" value="Metallo-dependent hydrolases"/>
    <property type="match status" value="1"/>
</dbReference>
<dbReference type="EMBL" id="JXSQ01000015">
    <property type="protein sequence ID" value="KIP52133.1"/>
    <property type="molecule type" value="Genomic_DNA"/>
</dbReference>
<keyword evidence="3" id="KW-1185">Reference proteome</keyword>
<dbReference type="PANTHER" id="PTHR22642:SF2">
    <property type="entry name" value="PROTEIN LONG AFTER FAR-RED 3"/>
    <property type="match status" value="1"/>
</dbReference>
<dbReference type="GO" id="GO:0016810">
    <property type="term" value="F:hydrolase activity, acting on carbon-nitrogen (but not peptide) bonds"/>
    <property type="evidence" value="ECO:0007669"/>
    <property type="project" value="InterPro"/>
</dbReference>
<dbReference type="InterPro" id="IPR032466">
    <property type="entry name" value="Metal_Hydrolase"/>
</dbReference>
<dbReference type="InterPro" id="IPR011059">
    <property type="entry name" value="Metal-dep_hydrolase_composite"/>
</dbReference>
<sequence>MPGLVDTHVHPVWGSLQRGSSVSLAAASSLEELRAVLSGELPTERGRWLHGHDLDLDIFAGDPSGRMLEHWFPGVPLVLMARDAHSLVVSPSLLADLGITGERTFPDASRIAVDAAGPTGWVVELSAMDLVLDSDTSPQLPLTERARHLQAGLEELAAGGLTAIHALDFHDPSQALYEELERVGDLPLKVRVFPLIPADSGIEAWEEAAALQGIGGRRWCVAGVKFMLDGTGENGTAWFSEPDSEGENHRPLWRDLAQYRAAMRFFTERGIQTVTHAIGDGAVAWVLDLVAEIGHAPGAPHRIEHIESIPDALLARFAETGVVAGMQPTHATRLMEPNGADAWTRRIGHVRRADGWRAADLLAHGATLVVSSDWPIGVGDPRIGLADAQLRRAVDAPSNAPMNIGQALSVEQAYAAMTSAPAAAEGRTGRSGEIAVGAAADLVVFEANPLELSPEAQPHNRVLARYIDGVRVETKEWQ</sequence>
<name>A0A0D0IRQ6_9MICO</name>
<comment type="caution">
    <text evidence="2">The sequence shown here is derived from an EMBL/GenBank/DDBJ whole genome shotgun (WGS) entry which is preliminary data.</text>
</comment>
<evidence type="ECO:0000313" key="3">
    <source>
        <dbReference type="Proteomes" id="UP000032120"/>
    </source>
</evidence>
<dbReference type="Proteomes" id="UP000032120">
    <property type="component" value="Unassembled WGS sequence"/>
</dbReference>
<dbReference type="Gene3D" id="3.20.20.140">
    <property type="entry name" value="Metal-dependent hydrolases"/>
    <property type="match status" value="1"/>
</dbReference>
<organism evidence="2 3">
    <name type="scientific">Leucobacter komagatae</name>
    <dbReference type="NCBI Taxonomy" id="55969"/>
    <lineage>
        <taxon>Bacteria</taxon>
        <taxon>Bacillati</taxon>
        <taxon>Actinomycetota</taxon>
        <taxon>Actinomycetes</taxon>
        <taxon>Micrococcales</taxon>
        <taxon>Microbacteriaceae</taxon>
        <taxon>Leucobacter</taxon>
    </lineage>
</organism>
<proteinExistence type="predicted"/>
<evidence type="ECO:0000313" key="2">
    <source>
        <dbReference type="EMBL" id="KIP52133.1"/>
    </source>
</evidence>
<dbReference type="PANTHER" id="PTHR22642">
    <property type="entry name" value="IMIDAZOLONEPROPIONASE"/>
    <property type="match status" value="1"/>
</dbReference>
<accession>A0A0D0IRQ6</accession>
<feature type="domain" description="Amidohydrolase 3" evidence="1">
    <location>
        <begin position="1"/>
        <end position="472"/>
    </location>
</feature>
<evidence type="ECO:0000259" key="1">
    <source>
        <dbReference type="Pfam" id="PF07969"/>
    </source>
</evidence>
<dbReference type="InterPro" id="IPR013108">
    <property type="entry name" value="Amidohydro_3"/>
</dbReference>
<dbReference type="Gene3D" id="2.30.40.10">
    <property type="entry name" value="Urease, subunit C, domain 1"/>
    <property type="match status" value="1"/>
</dbReference>
<dbReference type="SUPFAM" id="SSF51338">
    <property type="entry name" value="Composite domain of metallo-dependent hydrolases"/>
    <property type="match status" value="1"/>
</dbReference>
<dbReference type="AlphaFoldDB" id="A0A0D0IRQ6"/>
<dbReference type="Gene3D" id="3.10.310.70">
    <property type="match status" value="1"/>
</dbReference>
<protein>
    <recommendedName>
        <fullName evidence="1">Amidohydrolase 3 domain-containing protein</fullName>
    </recommendedName>
</protein>
<dbReference type="Pfam" id="PF07969">
    <property type="entry name" value="Amidohydro_3"/>
    <property type="match status" value="1"/>
</dbReference>
<reference evidence="2 3" key="1">
    <citation type="submission" date="2015-01" db="EMBL/GenBank/DDBJ databases">
        <title>Draft genome sequence of Leucobacter komagatae strain VKM ST2845.</title>
        <authorList>
            <person name="Karlyshev A.V."/>
            <person name="Kudryashova E.B."/>
        </authorList>
    </citation>
    <scope>NUCLEOTIDE SEQUENCE [LARGE SCALE GENOMIC DNA]</scope>
    <source>
        <strain evidence="2 3">VKM ST2845</strain>
    </source>
</reference>
<gene>
    <name evidence="2" type="ORF">SD72_11225</name>
</gene>